<evidence type="ECO:0000256" key="1">
    <source>
        <dbReference type="ARBA" id="ARBA00006243"/>
    </source>
</evidence>
<reference evidence="5" key="1">
    <citation type="submission" date="2011-12" db="EMBL/GenBank/DDBJ databases">
        <title>The complete genome of chromosome of Sulfobacillus acidophilus DSM 10332.</title>
        <authorList>
            <person name="Lucas S."/>
            <person name="Han J."/>
            <person name="Lapidus A."/>
            <person name="Bruce D."/>
            <person name="Goodwin L."/>
            <person name="Pitluck S."/>
            <person name="Peters L."/>
            <person name="Kyrpides N."/>
            <person name="Mavromatis K."/>
            <person name="Ivanova N."/>
            <person name="Mikhailova N."/>
            <person name="Chertkov O."/>
            <person name="Saunders E."/>
            <person name="Detter J.C."/>
            <person name="Tapia R."/>
            <person name="Han C."/>
            <person name="Land M."/>
            <person name="Hauser L."/>
            <person name="Markowitz V."/>
            <person name="Cheng J.-F."/>
            <person name="Hugenholtz P."/>
            <person name="Woyke T."/>
            <person name="Wu D."/>
            <person name="Pukall R."/>
            <person name="Gehrich-Schroeter G."/>
            <person name="Schneider S."/>
            <person name="Klenk H.-P."/>
            <person name="Eisen J.A."/>
        </authorList>
    </citation>
    <scope>NUCLEOTIDE SEQUENCE [LARGE SCALE GENOMIC DNA]</scope>
    <source>
        <strain evidence="5">ATCC 700253 / DSM 10332 / NAL</strain>
    </source>
</reference>
<organism evidence="4 5">
    <name type="scientific">Sulfobacillus acidophilus (strain ATCC 700253 / DSM 10332 / NAL)</name>
    <dbReference type="NCBI Taxonomy" id="679936"/>
    <lineage>
        <taxon>Bacteria</taxon>
        <taxon>Bacillati</taxon>
        <taxon>Bacillota</taxon>
        <taxon>Clostridia</taxon>
        <taxon>Eubacteriales</taxon>
        <taxon>Clostridiales Family XVII. Incertae Sedis</taxon>
        <taxon>Sulfobacillus</taxon>
    </lineage>
</organism>
<dbReference type="KEGG" id="sap:Sulac_1296"/>
<dbReference type="PANTHER" id="PTHR30303:SF4">
    <property type="entry name" value="HYDROGENASE EXPRESSION_FORMATION PROTEIN HYPE"/>
    <property type="match status" value="1"/>
</dbReference>
<dbReference type="HOGENOM" id="CLU_041631_0_0_9"/>
<dbReference type="Gene3D" id="3.90.650.10">
    <property type="entry name" value="PurM-like C-terminal domain"/>
    <property type="match status" value="1"/>
</dbReference>
<dbReference type="GO" id="GO:0051604">
    <property type="term" value="P:protein maturation"/>
    <property type="evidence" value="ECO:0007669"/>
    <property type="project" value="TreeGrafter"/>
</dbReference>
<dbReference type="STRING" id="679936.Sulac_1296"/>
<name>G8TVU9_SULAD</name>
<dbReference type="SUPFAM" id="SSF56042">
    <property type="entry name" value="PurM C-terminal domain-like"/>
    <property type="match status" value="1"/>
</dbReference>
<dbReference type="PANTHER" id="PTHR30303">
    <property type="entry name" value="HYDROGENASE ISOENZYMES FORMATION PROTEIN HYPE"/>
    <property type="match status" value="1"/>
</dbReference>
<dbReference type="InterPro" id="IPR036676">
    <property type="entry name" value="PurM-like_C_sf"/>
</dbReference>
<feature type="domain" description="PurM-like C-terminal" evidence="3">
    <location>
        <begin position="163"/>
        <end position="319"/>
    </location>
</feature>
<dbReference type="InterPro" id="IPR036921">
    <property type="entry name" value="PurM-like_N_sf"/>
</dbReference>
<gene>
    <name evidence="4" type="ordered locus">Sulac_1296</name>
</gene>
<protein>
    <submittedName>
        <fullName evidence="4">AIR synthase related protein domain protein</fullName>
    </submittedName>
</protein>
<evidence type="ECO:0000259" key="3">
    <source>
        <dbReference type="Pfam" id="PF02769"/>
    </source>
</evidence>
<sequence length="354" mass="38045">MGTELPAIGKISPEAFSHYIYPHLGAQRPEILYGPQSGVDVGVVRVAPGVVMATTTDPVFVVPQYGWKRAAWFAVHILASDAATSGLAPSLMTVDLNLPLSMSTEDFEQFWLAWDQAVKDLGIAVISGHTARYQGTDFPMVGGATVMSIGPEDQYITTAMAEADDVLICTKGAAIETAGLFAATFPEWIRRELGDTTFEAADRLFEQMSVVEDARLAASVGVRQNGVTAMHDATECGVVGGVYEIAECSGLGVELLDDQVIIRPEVAAITELAGIDPLISISEGTLLLTVKPHAVDKVLERLKTGGIEASVIGRMLPPDEGRWRIQQGQRRSLVHPRVDPFWEAFGRRAAEGVT</sequence>
<evidence type="ECO:0000313" key="5">
    <source>
        <dbReference type="Proteomes" id="UP000005439"/>
    </source>
</evidence>
<reference evidence="4 5" key="2">
    <citation type="journal article" date="2012" name="Stand. Genomic Sci.">
        <title>Complete genome sequence of the moderately thermophilic mineral-sulfide-oxidizing firmicute Sulfobacillus acidophilus type strain (NAL(T)).</title>
        <authorList>
            <person name="Anderson I."/>
            <person name="Chertkov O."/>
            <person name="Chen A."/>
            <person name="Saunders E."/>
            <person name="Lapidus A."/>
            <person name="Nolan M."/>
            <person name="Lucas S."/>
            <person name="Hammon N."/>
            <person name="Deshpande S."/>
            <person name="Cheng J.F."/>
            <person name="Han C."/>
            <person name="Tapia R."/>
            <person name="Goodwin L.A."/>
            <person name="Pitluck S."/>
            <person name="Liolios K."/>
            <person name="Pagani I."/>
            <person name="Ivanova N."/>
            <person name="Mikhailova N."/>
            <person name="Pati A."/>
            <person name="Palaniappan K."/>
            <person name="Land M."/>
            <person name="Pan C."/>
            <person name="Rohde M."/>
            <person name="Pukall R."/>
            <person name="Goker M."/>
            <person name="Detter J.C."/>
            <person name="Woyke T."/>
            <person name="Bristow J."/>
            <person name="Eisen J.A."/>
            <person name="Markowitz V."/>
            <person name="Hugenholtz P."/>
            <person name="Kyrpides N.C."/>
            <person name="Klenk H.P."/>
            <person name="Mavromatis K."/>
        </authorList>
    </citation>
    <scope>NUCLEOTIDE SEQUENCE [LARGE SCALE GENOMIC DNA]</scope>
    <source>
        <strain evidence="5">ATCC 700253 / DSM 10332 / NAL</strain>
    </source>
</reference>
<dbReference type="InterPro" id="IPR016188">
    <property type="entry name" value="PurM-like_N"/>
</dbReference>
<dbReference type="PIRSF" id="PIRSF005644">
    <property type="entry name" value="Hdrgns_mtr_HypE"/>
    <property type="match status" value="1"/>
</dbReference>
<proteinExistence type="inferred from homology"/>
<comment type="similarity">
    <text evidence="1">Belongs to the HypE family.</text>
</comment>
<dbReference type="Pfam" id="PF02769">
    <property type="entry name" value="AIRS_C"/>
    <property type="match status" value="1"/>
</dbReference>
<dbReference type="CDD" id="cd06061">
    <property type="entry name" value="PurM-like1"/>
    <property type="match status" value="1"/>
</dbReference>
<dbReference type="Gene3D" id="3.30.1330.10">
    <property type="entry name" value="PurM-like, N-terminal domain"/>
    <property type="match status" value="1"/>
</dbReference>
<accession>G8TVU9</accession>
<feature type="domain" description="PurM-like N-terminal" evidence="2">
    <location>
        <begin position="40"/>
        <end position="144"/>
    </location>
</feature>
<dbReference type="PATRIC" id="fig|679936.5.peg.1359"/>
<dbReference type="InterPro" id="IPR011854">
    <property type="entry name" value="HypE"/>
</dbReference>
<dbReference type="InterPro" id="IPR010918">
    <property type="entry name" value="PurM-like_C_dom"/>
</dbReference>
<evidence type="ECO:0000259" key="2">
    <source>
        <dbReference type="Pfam" id="PF00586"/>
    </source>
</evidence>
<dbReference type="Pfam" id="PF00586">
    <property type="entry name" value="AIRS"/>
    <property type="match status" value="1"/>
</dbReference>
<evidence type="ECO:0000313" key="4">
    <source>
        <dbReference type="EMBL" id="AEW04793.1"/>
    </source>
</evidence>
<dbReference type="Proteomes" id="UP000005439">
    <property type="component" value="Chromosome"/>
</dbReference>
<dbReference type="SUPFAM" id="SSF55326">
    <property type="entry name" value="PurM N-terminal domain-like"/>
    <property type="match status" value="1"/>
</dbReference>
<keyword evidence="5" id="KW-1185">Reference proteome</keyword>
<dbReference type="AlphaFoldDB" id="G8TVU9"/>
<dbReference type="EMBL" id="CP003179">
    <property type="protein sequence ID" value="AEW04793.1"/>
    <property type="molecule type" value="Genomic_DNA"/>
</dbReference>